<dbReference type="Gene3D" id="1.10.287.860">
    <property type="entry name" value="Nucleotidyltransferase"/>
    <property type="match status" value="1"/>
</dbReference>
<evidence type="ECO:0000256" key="1">
    <source>
        <dbReference type="ARBA" id="ARBA00004976"/>
    </source>
</evidence>
<protein>
    <submittedName>
        <fullName evidence="3">GTP pyrophosphokinase family protein</fullName>
    </submittedName>
</protein>
<evidence type="ECO:0000259" key="2">
    <source>
        <dbReference type="SMART" id="SM00954"/>
    </source>
</evidence>
<dbReference type="Proteomes" id="UP000824109">
    <property type="component" value="Unassembled WGS sequence"/>
</dbReference>
<dbReference type="EMBL" id="DVNB01000049">
    <property type="protein sequence ID" value="HIU57079.1"/>
    <property type="molecule type" value="Genomic_DNA"/>
</dbReference>
<comment type="pathway">
    <text evidence="1">Purine metabolism; ppGpp biosynthesis; ppGpp from GTP: step 1/2.</text>
</comment>
<dbReference type="PANTHER" id="PTHR47837">
    <property type="entry name" value="GTP PYROPHOSPHOKINASE YJBM"/>
    <property type="match status" value="1"/>
</dbReference>
<evidence type="ECO:0000313" key="4">
    <source>
        <dbReference type="Proteomes" id="UP000824109"/>
    </source>
</evidence>
<dbReference type="Pfam" id="PF04607">
    <property type="entry name" value="RelA_SpoT"/>
    <property type="match status" value="1"/>
</dbReference>
<accession>A0A9D1SE64</accession>
<sequence length="234" mass="27167">MLIESMRNHDLRLAMLPYSSALKVVRMYIDTIEEELFANRRSSPIEHVKIRLKRPSSIARKLEKRGLEATVDNAVQYIDDIAGVRIVCLFRDDIYKIADVIKNIANIRIVRIKDYIKEPKANGYRSYHMHIEIPVRMLDGEQMVKVEIQLRTVAMDFWASVEHKIRYKKEPEIPDKISTDLIKCANLIEKIDSKMQKLNKKIMRLEEGGTATADAAESYDEEDDIFKGINAERT</sequence>
<evidence type="ECO:0000313" key="3">
    <source>
        <dbReference type="EMBL" id="HIU57079.1"/>
    </source>
</evidence>
<dbReference type="AlphaFoldDB" id="A0A9D1SE64"/>
<dbReference type="PANTHER" id="PTHR47837:SF2">
    <property type="entry name" value="GTP PYROPHOSPHOKINASE YWAC"/>
    <property type="match status" value="1"/>
</dbReference>
<comment type="caution">
    <text evidence="3">The sequence shown here is derived from an EMBL/GenBank/DDBJ whole genome shotgun (WGS) entry which is preliminary data.</text>
</comment>
<dbReference type="InterPro" id="IPR043519">
    <property type="entry name" value="NT_sf"/>
</dbReference>
<organism evidence="3 4">
    <name type="scientific">Candidatus Ornithomonoglobus merdipullorum</name>
    <dbReference type="NCBI Taxonomy" id="2840895"/>
    <lineage>
        <taxon>Bacteria</taxon>
        <taxon>Bacillati</taxon>
        <taxon>Bacillota</taxon>
        <taxon>Clostridia</taxon>
        <taxon>Candidatus Ornithomonoglobus</taxon>
    </lineage>
</organism>
<dbReference type="Gene3D" id="3.30.460.10">
    <property type="entry name" value="Beta Polymerase, domain 2"/>
    <property type="match status" value="1"/>
</dbReference>
<dbReference type="SUPFAM" id="SSF81301">
    <property type="entry name" value="Nucleotidyltransferase"/>
    <property type="match status" value="1"/>
</dbReference>
<dbReference type="SMART" id="SM00954">
    <property type="entry name" value="RelA_SpoT"/>
    <property type="match status" value="1"/>
</dbReference>
<dbReference type="InterPro" id="IPR007685">
    <property type="entry name" value="RelA_SpoT"/>
</dbReference>
<proteinExistence type="predicted"/>
<dbReference type="GO" id="GO:0015969">
    <property type="term" value="P:guanosine tetraphosphate metabolic process"/>
    <property type="evidence" value="ECO:0007669"/>
    <property type="project" value="InterPro"/>
</dbReference>
<feature type="domain" description="RelA/SpoT" evidence="2">
    <location>
        <begin position="50"/>
        <end position="173"/>
    </location>
</feature>
<name>A0A9D1SE64_9FIRM</name>
<reference evidence="3" key="1">
    <citation type="submission" date="2020-10" db="EMBL/GenBank/DDBJ databases">
        <authorList>
            <person name="Gilroy R."/>
        </authorList>
    </citation>
    <scope>NUCLEOTIDE SEQUENCE</scope>
    <source>
        <strain evidence="3">USAMLcec3-3695</strain>
    </source>
</reference>
<dbReference type="InterPro" id="IPR052366">
    <property type="entry name" value="GTP_Pyrophosphokinase"/>
</dbReference>
<gene>
    <name evidence="3" type="ORF">IAA61_04610</name>
</gene>
<dbReference type="CDD" id="cd05399">
    <property type="entry name" value="NT_Rel-Spo_like"/>
    <property type="match status" value="1"/>
</dbReference>
<reference evidence="3" key="2">
    <citation type="journal article" date="2021" name="PeerJ">
        <title>Extensive microbial diversity within the chicken gut microbiome revealed by metagenomics and culture.</title>
        <authorList>
            <person name="Gilroy R."/>
            <person name="Ravi A."/>
            <person name="Getino M."/>
            <person name="Pursley I."/>
            <person name="Horton D.L."/>
            <person name="Alikhan N.F."/>
            <person name="Baker D."/>
            <person name="Gharbi K."/>
            <person name="Hall N."/>
            <person name="Watson M."/>
            <person name="Adriaenssens E.M."/>
            <person name="Foster-Nyarko E."/>
            <person name="Jarju S."/>
            <person name="Secka A."/>
            <person name="Antonio M."/>
            <person name="Oren A."/>
            <person name="Chaudhuri R.R."/>
            <person name="La Ragione R."/>
            <person name="Hildebrand F."/>
            <person name="Pallen M.J."/>
        </authorList>
    </citation>
    <scope>NUCLEOTIDE SEQUENCE</scope>
    <source>
        <strain evidence="3">USAMLcec3-3695</strain>
    </source>
</reference>